<evidence type="ECO:0000256" key="5">
    <source>
        <dbReference type="ARBA" id="ARBA00022857"/>
    </source>
</evidence>
<protein>
    <recommendedName>
        <fullName evidence="11">Ketoreductase domain-containing protein</fullName>
    </recommendedName>
</protein>
<keyword evidence="5" id="KW-0521">NADP</keyword>
<dbReference type="InterPro" id="IPR051687">
    <property type="entry name" value="Peroxisomal_Beta-Oxidation"/>
</dbReference>
<gene>
    <name evidence="12" type="ORF">IL334_004463</name>
</gene>
<evidence type="ECO:0000256" key="6">
    <source>
        <dbReference type="ARBA" id="ARBA00023002"/>
    </source>
</evidence>
<dbReference type="Pfam" id="PF01575">
    <property type="entry name" value="MaoC_dehydratas"/>
    <property type="match status" value="1"/>
</dbReference>
<dbReference type="PRINTS" id="PR00081">
    <property type="entry name" value="GDHRDH"/>
</dbReference>
<keyword evidence="13" id="KW-1185">Reference proteome</keyword>
<feature type="region of interest" description="Disordered" evidence="10">
    <location>
        <begin position="760"/>
        <end position="792"/>
    </location>
</feature>
<dbReference type="PANTHER" id="PTHR45024">
    <property type="entry name" value="DEHYDROGENASES, SHORT CHAIN"/>
    <property type="match status" value="1"/>
</dbReference>
<dbReference type="Gene3D" id="3.40.50.720">
    <property type="entry name" value="NAD(P)-binding Rossmann-like Domain"/>
    <property type="match status" value="2"/>
</dbReference>
<evidence type="ECO:0000256" key="7">
    <source>
        <dbReference type="ARBA" id="ARBA00023098"/>
    </source>
</evidence>
<keyword evidence="8" id="KW-0576">Peroxisome</keyword>
<evidence type="ECO:0000256" key="1">
    <source>
        <dbReference type="ARBA" id="ARBA00004275"/>
    </source>
</evidence>
<dbReference type="Pfam" id="PF00106">
    <property type="entry name" value="adh_short"/>
    <property type="match status" value="2"/>
</dbReference>
<dbReference type="SMART" id="SM00822">
    <property type="entry name" value="PKS_KR"/>
    <property type="match status" value="1"/>
</dbReference>
<keyword evidence="9" id="KW-0456">Lyase</keyword>
<dbReference type="InterPro" id="IPR002347">
    <property type="entry name" value="SDR_fam"/>
</dbReference>
<dbReference type="InterPro" id="IPR020904">
    <property type="entry name" value="Sc_DH/Rdtase_CS"/>
</dbReference>
<evidence type="ECO:0000256" key="8">
    <source>
        <dbReference type="ARBA" id="ARBA00023140"/>
    </source>
</evidence>
<dbReference type="Gene3D" id="1.10.287.4290">
    <property type="match status" value="1"/>
</dbReference>
<dbReference type="PANTHER" id="PTHR45024:SF2">
    <property type="entry name" value="SCP2 DOMAIN-CONTAINING PROTEIN"/>
    <property type="match status" value="1"/>
</dbReference>
<dbReference type="CDD" id="cd03448">
    <property type="entry name" value="HDE_HSD"/>
    <property type="match status" value="1"/>
</dbReference>
<feature type="region of interest" description="Disordered" evidence="10">
    <location>
        <begin position="602"/>
        <end position="631"/>
    </location>
</feature>
<evidence type="ECO:0000256" key="10">
    <source>
        <dbReference type="SAM" id="MobiDB-lite"/>
    </source>
</evidence>
<dbReference type="Proteomes" id="UP001329825">
    <property type="component" value="Chromosome 5"/>
</dbReference>
<keyword evidence="7" id="KW-0443">Lipid metabolism</keyword>
<dbReference type="CDD" id="cd05353">
    <property type="entry name" value="hydroxyacyl-CoA-like_DH_SDR_c-like"/>
    <property type="match status" value="1"/>
</dbReference>
<dbReference type="InterPro" id="IPR054357">
    <property type="entry name" value="MFE-2_N"/>
</dbReference>
<dbReference type="SUPFAM" id="SSF51735">
    <property type="entry name" value="NAD(P)-binding Rossmann-fold domains"/>
    <property type="match status" value="2"/>
</dbReference>
<name>A0ABZ1D3E5_9TREE</name>
<evidence type="ECO:0000313" key="13">
    <source>
        <dbReference type="Proteomes" id="UP001329825"/>
    </source>
</evidence>
<evidence type="ECO:0000259" key="11">
    <source>
        <dbReference type="SMART" id="SM00822"/>
    </source>
</evidence>
<organism evidence="12 13">
    <name type="scientific">Kwoniella shivajii</name>
    <dbReference type="NCBI Taxonomy" id="564305"/>
    <lineage>
        <taxon>Eukaryota</taxon>
        <taxon>Fungi</taxon>
        <taxon>Dikarya</taxon>
        <taxon>Basidiomycota</taxon>
        <taxon>Agaricomycotina</taxon>
        <taxon>Tremellomycetes</taxon>
        <taxon>Tremellales</taxon>
        <taxon>Cryptococcaceae</taxon>
        <taxon>Kwoniella</taxon>
    </lineage>
</organism>
<dbReference type="PRINTS" id="PR00080">
    <property type="entry name" value="SDRFAMILY"/>
</dbReference>
<comment type="similarity">
    <text evidence="3">Belongs to the short-chain dehydrogenases/reductases (SDR) family.</text>
</comment>
<feature type="compositionally biased region" description="Acidic residues" evidence="10">
    <location>
        <begin position="610"/>
        <end position="620"/>
    </location>
</feature>
<dbReference type="RefSeq" id="XP_062792231.1">
    <property type="nucleotide sequence ID" value="XM_062936180.1"/>
</dbReference>
<comment type="subcellular location">
    <subcellularLocation>
        <location evidence="1">Peroxisome</location>
    </subcellularLocation>
</comment>
<dbReference type="Gene3D" id="3.10.129.10">
    <property type="entry name" value="Hotdog Thioesterase"/>
    <property type="match status" value="2"/>
</dbReference>
<reference evidence="12 13" key="1">
    <citation type="submission" date="2024-01" db="EMBL/GenBank/DDBJ databases">
        <title>Comparative genomics of Cryptococcus and Kwoniella reveals pathogenesis evolution and contrasting modes of karyotype evolution via chromosome fusion or intercentromeric recombination.</title>
        <authorList>
            <person name="Coelho M.A."/>
            <person name="David-Palma M."/>
            <person name="Shea T."/>
            <person name="Bowers K."/>
            <person name="McGinley-Smith S."/>
            <person name="Mohammad A.W."/>
            <person name="Gnirke A."/>
            <person name="Yurkov A.M."/>
            <person name="Nowrousian M."/>
            <person name="Sun S."/>
            <person name="Cuomo C.A."/>
            <person name="Heitman J."/>
        </authorList>
    </citation>
    <scope>NUCLEOTIDE SEQUENCE [LARGE SCALE GENOMIC DNA]</scope>
    <source>
        <strain evidence="12">CBS 11374</strain>
    </source>
</reference>
<keyword evidence="6" id="KW-0560">Oxidoreductase</keyword>
<dbReference type="InterPro" id="IPR002539">
    <property type="entry name" value="MaoC-like_dom"/>
</dbReference>
<evidence type="ECO:0000256" key="9">
    <source>
        <dbReference type="ARBA" id="ARBA00023239"/>
    </source>
</evidence>
<dbReference type="EMBL" id="CP141885">
    <property type="protein sequence ID" value="WRT67491.1"/>
    <property type="molecule type" value="Genomic_DNA"/>
</dbReference>
<evidence type="ECO:0000256" key="3">
    <source>
        <dbReference type="ARBA" id="ARBA00006484"/>
    </source>
</evidence>
<dbReference type="InterPro" id="IPR057326">
    <property type="entry name" value="KR_dom"/>
</dbReference>
<sequence>MAQQPQSSTGRGLDFKDLVILVTGAGSGIGKVYAKFFASRGAKVVINDVSDKAAQSVADEIKSSGGTAAIAPGSVADGQQVVDAAVKAFGTVHVLINNAGILRDKSFKNMSEQDWDLVTLVHLKGAYACTKACWPIFRQQKFGRVVNTASAAGLYGNMGQANYSAAKMGLVGLTRTLAREGVKYNIKTNVIVPMAASAMTETILPPDMLKGLKPEFIAPMVGVLTAKNGPDVNGRIFELGAGFFSEVRWERSKGAIWRTDESFTPSAVAEKWAEVQDFENPEHPLNSEDGDMMGWAKKSKSLPPNKQLSPSITFKGKTVIITGAGAGLGRDYALMYGRLGANVVINDVSKEGAEKVVKEVKEVGGNAVAAVCSAEDGDAIVKAAVDAFGTVHVLVANAGILRDKAFVNMDEKMWDQVIQVHLRGTFKCAKAVWPIFQKQKYGRIITTASPNGIYGTVGQANYSTAKAALIGLARTLAIEGSRSGILVNCIAPRAGTAMTATVWPKEFMEAMKAEYVAPVVGYLTSEACEDSGTFYEVFGGYAAQMRWQRTYGVSFPNDRELQPESIVAKWKDITTFDDKATNPSSGPEALQQIMANFSNTASEGATTGEEINEDPEDTEEIKEAKKNIPEPEEYTYTERDVMLYNLGIGVKADELQWTYENSDDFSALPTFGVIPQFGSSSALGMDFVPNFNPAKLLHGEQYLKLVKPIPTSGTLVNHVRLLEVLDKGKTAAVTVKVETKEKSSGDLICENQSTVILRGSGGFGGKKNGSDRGAATASNTPPKRKPDAVVEEKTTNEQAAIYRLSGDYNPLHVDPSFASMGGFPKPILHGLCSMGIAGKHVLKTFGPYKDIKVRFAGTVIPGETLVTEMWKEGDKVIFVAKVKERDAPALSNAAVTLIQGDEKVKAKL</sequence>
<dbReference type="PROSITE" id="PS00061">
    <property type="entry name" value="ADH_SHORT"/>
    <property type="match status" value="2"/>
</dbReference>
<dbReference type="Pfam" id="PF22622">
    <property type="entry name" value="MFE-2_hydrat-2_N"/>
    <property type="match status" value="1"/>
</dbReference>
<comment type="pathway">
    <text evidence="2">Lipid metabolism; fatty acid beta-oxidation.</text>
</comment>
<accession>A0ABZ1D3E5</accession>
<proteinExistence type="inferred from homology"/>
<dbReference type="InterPro" id="IPR036291">
    <property type="entry name" value="NAD(P)-bd_dom_sf"/>
</dbReference>
<evidence type="ECO:0000256" key="4">
    <source>
        <dbReference type="ARBA" id="ARBA00022832"/>
    </source>
</evidence>
<evidence type="ECO:0000313" key="12">
    <source>
        <dbReference type="EMBL" id="WRT67491.1"/>
    </source>
</evidence>
<feature type="domain" description="Ketoreductase" evidence="11">
    <location>
        <begin position="18"/>
        <end position="202"/>
    </location>
</feature>
<dbReference type="SUPFAM" id="SSF54637">
    <property type="entry name" value="Thioesterase/thiol ester dehydrase-isomerase"/>
    <property type="match status" value="2"/>
</dbReference>
<dbReference type="GeneID" id="87956594"/>
<evidence type="ECO:0000256" key="2">
    <source>
        <dbReference type="ARBA" id="ARBA00005005"/>
    </source>
</evidence>
<dbReference type="InterPro" id="IPR029069">
    <property type="entry name" value="HotDog_dom_sf"/>
</dbReference>
<keyword evidence="4" id="KW-0276">Fatty acid metabolism</keyword>